<proteinExistence type="predicted"/>
<gene>
    <name evidence="2" type="ORF">MRATA1EN1_LOCUS24440</name>
</gene>
<keyword evidence="3" id="KW-1185">Reference proteome</keyword>
<evidence type="ECO:0000313" key="2">
    <source>
        <dbReference type="EMBL" id="CAI9175478.1"/>
    </source>
</evidence>
<keyword evidence="1" id="KW-0732">Signal</keyword>
<sequence length="100" mass="10460">MIPVFARVILLGFLGGSDSKESACNVGDPSLIPELGRSPGDGNGNPLQYSCLENPLDRGGWIANLIQEAFALICAEVSSDRAKLPLRAECMTGVASGPRS</sequence>
<organism evidence="2 3">
    <name type="scientific">Rangifer tarandus platyrhynchus</name>
    <name type="common">Svalbard reindeer</name>
    <dbReference type="NCBI Taxonomy" id="3082113"/>
    <lineage>
        <taxon>Eukaryota</taxon>
        <taxon>Metazoa</taxon>
        <taxon>Chordata</taxon>
        <taxon>Craniata</taxon>
        <taxon>Vertebrata</taxon>
        <taxon>Euteleostomi</taxon>
        <taxon>Mammalia</taxon>
        <taxon>Eutheria</taxon>
        <taxon>Laurasiatheria</taxon>
        <taxon>Artiodactyla</taxon>
        <taxon>Ruminantia</taxon>
        <taxon>Pecora</taxon>
        <taxon>Cervidae</taxon>
        <taxon>Odocoileinae</taxon>
        <taxon>Rangifer</taxon>
    </lineage>
</organism>
<evidence type="ECO:0008006" key="4">
    <source>
        <dbReference type="Google" id="ProtNLM"/>
    </source>
</evidence>
<name>A0ABN8ZNI1_RANTA</name>
<feature type="signal peptide" evidence="1">
    <location>
        <begin position="1"/>
        <end position="19"/>
    </location>
</feature>
<dbReference type="EMBL" id="OX459941">
    <property type="protein sequence ID" value="CAI9175478.1"/>
    <property type="molecule type" value="Genomic_DNA"/>
</dbReference>
<evidence type="ECO:0000256" key="1">
    <source>
        <dbReference type="SAM" id="SignalP"/>
    </source>
</evidence>
<protein>
    <recommendedName>
        <fullName evidence="4">Secreted protein</fullName>
    </recommendedName>
</protein>
<accession>A0ABN8ZNI1</accession>
<dbReference type="Proteomes" id="UP001176941">
    <property type="component" value="Chromosome 5"/>
</dbReference>
<feature type="chain" id="PRO_5045744283" description="Secreted protein" evidence="1">
    <location>
        <begin position="20"/>
        <end position="100"/>
    </location>
</feature>
<reference evidence="2" key="1">
    <citation type="submission" date="2023-04" db="EMBL/GenBank/DDBJ databases">
        <authorList>
            <consortium name="ELIXIR-Norway"/>
        </authorList>
    </citation>
    <scope>NUCLEOTIDE SEQUENCE [LARGE SCALE GENOMIC DNA]</scope>
</reference>
<evidence type="ECO:0000313" key="3">
    <source>
        <dbReference type="Proteomes" id="UP001176941"/>
    </source>
</evidence>